<keyword evidence="2" id="KW-1185">Reference proteome</keyword>
<sequence>MEKVKPVLDNTYELYMSNGKDQDDGNKPHRYHLQYVWHQVGELKPSQGSNNRVHSHQTAEDLCVYVVSSKALTKVG</sequence>
<proteinExistence type="predicted"/>
<evidence type="ECO:0000313" key="1">
    <source>
        <dbReference type="EMBL" id="KAJ9072415.1"/>
    </source>
</evidence>
<evidence type="ECO:0000313" key="2">
    <source>
        <dbReference type="Proteomes" id="UP001165960"/>
    </source>
</evidence>
<dbReference type="Proteomes" id="UP001165960">
    <property type="component" value="Unassembled WGS sequence"/>
</dbReference>
<comment type="caution">
    <text evidence="1">The sequence shown here is derived from an EMBL/GenBank/DDBJ whole genome shotgun (WGS) entry which is preliminary data.</text>
</comment>
<reference evidence="1" key="1">
    <citation type="submission" date="2022-04" db="EMBL/GenBank/DDBJ databases">
        <title>Genome of the entomopathogenic fungus Entomophthora muscae.</title>
        <authorList>
            <person name="Elya C."/>
            <person name="Lovett B.R."/>
            <person name="Lee E."/>
            <person name="Macias A.M."/>
            <person name="Hajek A.E."/>
            <person name="De Bivort B.L."/>
            <person name="Kasson M.T."/>
            <person name="De Fine Licht H.H."/>
            <person name="Stajich J.E."/>
        </authorList>
    </citation>
    <scope>NUCLEOTIDE SEQUENCE</scope>
    <source>
        <strain evidence="1">Berkeley</strain>
    </source>
</reference>
<gene>
    <name evidence="1" type="ORF">DSO57_1027733</name>
</gene>
<dbReference type="EMBL" id="QTSX02003011">
    <property type="protein sequence ID" value="KAJ9072415.1"/>
    <property type="molecule type" value="Genomic_DNA"/>
</dbReference>
<accession>A0ACC2TCM2</accession>
<organism evidence="1 2">
    <name type="scientific">Entomophthora muscae</name>
    <dbReference type="NCBI Taxonomy" id="34485"/>
    <lineage>
        <taxon>Eukaryota</taxon>
        <taxon>Fungi</taxon>
        <taxon>Fungi incertae sedis</taxon>
        <taxon>Zoopagomycota</taxon>
        <taxon>Entomophthoromycotina</taxon>
        <taxon>Entomophthoromycetes</taxon>
        <taxon>Entomophthorales</taxon>
        <taxon>Entomophthoraceae</taxon>
        <taxon>Entomophthora</taxon>
    </lineage>
</organism>
<protein>
    <submittedName>
        <fullName evidence="1">Uncharacterized protein</fullName>
    </submittedName>
</protein>
<name>A0ACC2TCM2_9FUNG</name>